<dbReference type="AlphaFoldDB" id="A0A183I405"/>
<evidence type="ECO:0000313" key="2">
    <source>
        <dbReference type="EMBL" id="VDP17189.1"/>
    </source>
</evidence>
<reference evidence="4" key="1">
    <citation type="submission" date="2016-06" db="UniProtKB">
        <authorList>
            <consortium name="WormBaseParasite"/>
        </authorList>
    </citation>
    <scope>IDENTIFICATION</scope>
</reference>
<evidence type="ECO:0000256" key="1">
    <source>
        <dbReference type="SAM" id="MobiDB-lite"/>
    </source>
</evidence>
<organism evidence="4">
    <name type="scientific">Onchocerca flexuosa</name>
    <dbReference type="NCBI Taxonomy" id="387005"/>
    <lineage>
        <taxon>Eukaryota</taxon>
        <taxon>Metazoa</taxon>
        <taxon>Ecdysozoa</taxon>
        <taxon>Nematoda</taxon>
        <taxon>Chromadorea</taxon>
        <taxon>Rhabditida</taxon>
        <taxon>Spirurina</taxon>
        <taxon>Spiruromorpha</taxon>
        <taxon>Filarioidea</taxon>
        <taxon>Onchocercidae</taxon>
        <taxon>Onchocerca</taxon>
    </lineage>
</organism>
<sequence length="36" mass="4207">MDWEHRGQTRPSLAEPYPLHSPTTHSLLLFIHHTIS</sequence>
<reference evidence="2 3" key="2">
    <citation type="submission" date="2018-11" db="EMBL/GenBank/DDBJ databases">
        <authorList>
            <consortium name="Pathogen Informatics"/>
        </authorList>
    </citation>
    <scope>NUCLEOTIDE SEQUENCE [LARGE SCALE GENOMIC DNA]</scope>
</reference>
<gene>
    <name evidence="2" type="ORF">OFLC_LOCUS14467</name>
</gene>
<evidence type="ECO:0000313" key="4">
    <source>
        <dbReference type="WBParaSite" id="OFLC_0001447501-mRNA-1"/>
    </source>
</evidence>
<accession>A0A183I405</accession>
<dbReference type="EMBL" id="UZAJ01040882">
    <property type="protein sequence ID" value="VDP17189.1"/>
    <property type="molecule type" value="Genomic_DNA"/>
</dbReference>
<protein>
    <submittedName>
        <fullName evidence="2 4">Uncharacterized protein</fullName>
    </submittedName>
</protein>
<proteinExistence type="predicted"/>
<evidence type="ECO:0000313" key="3">
    <source>
        <dbReference type="Proteomes" id="UP000267606"/>
    </source>
</evidence>
<name>A0A183I405_9BILA</name>
<dbReference type="WBParaSite" id="OFLC_0001447501-mRNA-1">
    <property type="protein sequence ID" value="OFLC_0001447501-mRNA-1"/>
    <property type="gene ID" value="OFLC_0001447501"/>
</dbReference>
<keyword evidence="3" id="KW-1185">Reference proteome</keyword>
<dbReference type="Proteomes" id="UP000267606">
    <property type="component" value="Unassembled WGS sequence"/>
</dbReference>
<feature type="region of interest" description="Disordered" evidence="1">
    <location>
        <begin position="1"/>
        <end position="21"/>
    </location>
</feature>